<feature type="region of interest" description="Disordered" evidence="1">
    <location>
        <begin position="1"/>
        <end position="127"/>
    </location>
</feature>
<evidence type="ECO:0000256" key="2">
    <source>
        <dbReference type="SAM" id="Phobius"/>
    </source>
</evidence>
<geneLocation type="plasmid" evidence="3 4">
    <name>pP36_e</name>
</geneLocation>
<evidence type="ECO:0000256" key="1">
    <source>
        <dbReference type="SAM" id="MobiDB-lite"/>
    </source>
</evidence>
<protein>
    <submittedName>
        <fullName evidence="3">Uncharacterized protein</fullName>
    </submittedName>
</protein>
<keyword evidence="2" id="KW-1133">Transmembrane helix</keyword>
<name>A0ABM6PJP8_9RHOB</name>
<dbReference type="RefSeq" id="WP_096870174.1">
    <property type="nucleotide sequence ID" value="NZ_CP010648.1"/>
</dbReference>
<keyword evidence="4" id="KW-1185">Reference proteome</keyword>
<reference evidence="3 4" key="3">
    <citation type="journal article" date="2017" name="Int. J. Syst. Evol. Microbiol.">
        <title>Adaptation of Surface-Associated Bacteria to the Open Ocean: A Genomically Distinct Subpopulation of Phaeobacter gallaeciensis Colonizes Pacific Mesozooplankton.</title>
        <authorList>
            <person name="Freese H.M."/>
            <person name="Methner A."/>
            <person name="Overmann J."/>
        </authorList>
    </citation>
    <scope>NUCLEOTIDE SEQUENCE [LARGE SCALE GENOMIC DNA]</scope>
    <source>
        <strain evidence="3 4">P36</strain>
    </source>
</reference>
<keyword evidence="3" id="KW-0614">Plasmid</keyword>
<reference evidence="3 4" key="2">
    <citation type="journal article" date="2017" name="Genome Biol. Evol.">
        <title>Trajectories and Drivers of Genome Evolution in Surface-Associated Marine Phaeobacter.</title>
        <authorList>
            <person name="Freese H.M."/>
            <person name="Sikorski J."/>
            <person name="Bunk B."/>
            <person name="Scheuner C."/>
            <person name="Meier-Kolthoff J.P."/>
            <person name="Sproer C."/>
            <person name="Gram L."/>
            <person name="Overmann J."/>
        </authorList>
    </citation>
    <scope>NUCLEOTIDE SEQUENCE [LARGE SCALE GENOMIC DNA]</scope>
    <source>
        <strain evidence="3 4">P36</strain>
    </source>
</reference>
<feature type="compositionally biased region" description="Low complexity" evidence="1">
    <location>
        <begin position="18"/>
        <end position="39"/>
    </location>
</feature>
<organism evidence="3 4">
    <name type="scientific">Phaeobacter piscinae</name>
    <dbReference type="NCBI Taxonomy" id="1580596"/>
    <lineage>
        <taxon>Bacteria</taxon>
        <taxon>Pseudomonadati</taxon>
        <taxon>Pseudomonadota</taxon>
        <taxon>Alphaproteobacteria</taxon>
        <taxon>Rhodobacterales</taxon>
        <taxon>Roseobacteraceae</taxon>
        <taxon>Phaeobacter</taxon>
    </lineage>
</organism>
<evidence type="ECO:0000313" key="3">
    <source>
        <dbReference type="EMBL" id="ATG38074.1"/>
    </source>
</evidence>
<reference evidence="3 4" key="4">
    <citation type="journal article" date="2018" name="Environ. Microbiol. Rep.">
        <title>Phylogenetic distribution of roseobacticides in the Roseobacter group and their effect on microalgae.</title>
        <authorList>
            <person name="Sonnenschein E.C."/>
            <person name="Phippen C.B."/>
            <person name="Bentzon-Tilia M."/>
            <person name="Rasmussen S.A."/>
            <person name="Nielsen K.F."/>
            <person name="Gram L."/>
        </authorList>
    </citation>
    <scope>NUCLEOTIDE SEQUENCE [LARGE SCALE GENOMIC DNA]</scope>
    <source>
        <strain evidence="3 4">P36</strain>
    </source>
</reference>
<keyword evidence="2" id="KW-0472">Membrane</keyword>
<sequence>MNKVTHESLTQGPPAPVAPTSASIGAAALAAQTRRTAQANGHSDDLTEDGTAISEAGTSETGGDKPPQTAEAPSDRHSDRHMESATDSTDKNGPDQHPDQNPADPGQMEADQTDTSPTDTGSAGSALAPDDLEQLAAHLRGGPQPLGTRGDLIELHKRITGMFATLNEGLGEMYTRKADADRKVLSARMDTLEEAVNRMEGALRIELEPVLRDSFAKVLAKDRATRRRSLGQRLKRGITTGSGLALILALGLAAGTLYHSRIATTSDTAWSAAQIHWASFVDFVETTTADPGQLLNNTSE</sequence>
<feature type="compositionally biased region" description="Polar residues" evidence="1">
    <location>
        <begin position="113"/>
        <end position="123"/>
    </location>
</feature>
<dbReference type="EMBL" id="CP010648">
    <property type="protein sequence ID" value="ATG38074.1"/>
    <property type="molecule type" value="Genomic_DNA"/>
</dbReference>
<gene>
    <name evidence="3" type="ORF">PhaeoP36_03999</name>
</gene>
<reference evidence="3 4" key="1">
    <citation type="journal article" date="2017" name="Front. Microbiol.">
        <title>Phaeobacter piscinae sp. nov., a species of the Roseobacter group and potential aquaculture probiont.</title>
        <authorList>
            <person name="Sonnenschein E.C."/>
            <person name="Phippen C.B.W."/>
            <person name="Nielsen K.F."/>
            <person name="Mateiu R.V."/>
            <person name="Melchiorsen J."/>
            <person name="Gram L."/>
            <person name="Overmann J."/>
            <person name="Freese H.M."/>
        </authorList>
    </citation>
    <scope>NUCLEOTIDE SEQUENCE [LARGE SCALE GENOMIC DNA]</scope>
    <source>
        <strain evidence="3 4">P36</strain>
    </source>
</reference>
<dbReference type="Proteomes" id="UP000218891">
    <property type="component" value="Plasmid pP36_e"/>
</dbReference>
<feature type="transmembrane region" description="Helical" evidence="2">
    <location>
        <begin position="237"/>
        <end position="258"/>
    </location>
</feature>
<feature type="compositionally biased region" description="Basic and acidic residues" evidence="1">
    <location>
        <begin position="73"/>
        <end position="98"/>
    </location>
</feature>
<keyword evidence="2" id="KW-0812">Transmembrane</keyword>
<proteinExistence type="predicted"/>
<accession>A0ABM6PJP8</accession>
<evidence type="ECO:0000313" key="4">
    <source>
        <dbReference type="Proteomes" id="UP000218891"/>
    </source>
</evidence>